<protein>
    <recommendedName>
        <fullName evidence="3">DUF1326 domain-containing protein</fullName>
    </recommendedName>
</protein>
<reference evidence="1 2" key="1">
    <citation type="submission" date="2019-07" db="EMBL/GenBank/DDBJ databases">
        <title>Genomic Encyclopedia of Archaeal and Bacterial Type Strains, Phase II (KMG-II): from individual species to whole genera.</title>
        <authorList>
            <person name="Goeker M."/>
        </authorList>
    </citation>
    <scope>NUCLEOTIDE SEQUENCE [LARGE SCALE GENOMIC DNA]</scope>
    <source>
        <strain evidence="1 2">ATCC BAA-1139</strain>
    </source>
</reference>
<sequence>MSDNDNPQKWWGTGLLFENCSCQLICPAHLSFKQNCTHERCTGYWAIRFGDGAYGDLSLQGLMALVLFDTPQRMYDGGWIERLYLDERADAPQREALEAILKGGVGGPWAILAKFVATWLDTQTVPFTFVDERRKKSLTVEGLLETRIETLRGPDPDSDPVMDNLYNTIHGKTHVLAKGFSRCTDSGLGFATDGTHALYSHFSWNGP</sequence>
<accession>A0A562WRY2</accession>
<proteinExistence type="predicted"/>
<evidence type="ECO:0008006" key="3">
    <source>
        <dbReference type="Google" id="ProtNLM"/>
    </source>
</evidence>
<organism evidence="1 2">
    <name type="scientific">Geobacter argillaceus</name>
    <dbReference type="NCBI Taxonomy" id="345631"/>
    <lineage>
        <taxon>Bacteria</taxon>
        <taxon>Pseudomonadati</taxon>
        <taxon>Thermodesulfobacteriota</taxon>
        <taxon>Desulfuromonadia</taxon>
        <taxon>Geobacterales</taxon>
        <taxon>Geobacteraceae</taxon>
        <taxon>Geobacter</taxon>
    </lineage>
</organism>
<keyword evidence="2" id="KW-1185">Reference proteome</keyword>
<evidence type="ECO:0000313" key="2">
    <source>
        <dbReference type="Proteomes" id="UP000319449"/>
    </source>
</evidence>
<comment type="caution">
    <text evidence="1">The sequence shown here is derived from an EMBL/GenBank/DDBJ whole genome shotgun (WGS) entry which is preliminary data.</text>
</comment>
<dbReference type="AlphaFoldDB" id="A0A562WRY2"/>
<name>A0A562WRY2_9BACT</name>
<evidence type="ECO:0000313" key="1">
    <source>
        <dbReference type="EMBL" id="TWJ33077.1"/>
    </source>
</evidence>
<dbReference type="Pfam" id="PF07040">
    <property type="entry name" value="DUF1326"/>
    <property type="match status" value="1"/>
</dbReference>
<dbReference type="RefSeq" id="WP_170241821.1">
    <property type="nucleotide sequence ID" value="NZ_VLLN01000002.1"/>
</dbReference>
<dbReference type="EMBL" id="VLLN01000002">
    <property type="protein sequence ID" value="TWJ33077.1"/>
    <property type="molecule type" value="Genomic_DNA"/>
</dbReference>
<gene>
    <name evidence="1" type="ORF">JN12_00489</name>
</gene>
<dbReference type="InterPro" id="IPR009758">
    <property type="entry name" value="DUF1326"/>
</dbReference>
<dbReference type="Proteomes" id="UP000319449">
    <property type="component" value="Unassembled WGS sequence"/>
</dbReference>